<feature type="region of interest" description="Disordered" evidence="12">
    <location>
        <begin position="369"/>
        <end position="401"/>
    </location>
</feature>
<evidence type="ECO:0000256" key="5">
    <source>
        <dbReference type="ARBA" id="ARBA00022723"/>
    </source>
</evidence>
<keyword evidence="8 13" id="KW-1133">Transmembrane helix</keyword>
<feature type="domain" description="Peptidase M48" evidence="14">
    <location>
        <begin position="159"/>
        <end position="386"/>
    </location>
</feature>
<sequence length="426" mass="45967">METERPAAKLCPDCGQNVPVDPRFVTWCAECGWNVDPGSPEAPEGRLEALRRQLARRHGEQLFAEGIDGRAHKDPSSVLARALALLVHAVTLGLAVAGAVVLVSGIGTFSGWALGVLLLGIAFVLRPRFGSLPATGEEPVLYRADAPHLFGLIDEVAAVVGTRGVDAVVIQADANASVSTYGIRQRRVLRLGLGLWEVLTPRQRVAVLGHELGHYANGDTRHGAIVHNALRSLALWVYFLSPKPCPTMTERFANYLMAVPRWVVYGVLVLLDQLTLRAAQRAEYLADEAAARAASTDAAVELMDKVLVAGSVALELRRESVAAHTKGRGGPSRDEAERGLWDRLAEHIGAVPEREYERLRRTAALRGHAVDSTHPPTHLRRSRLAEAAAPHPAAVRPTEDSTAAIDAELAGPRSRVARQVIRDYAG</sequence>
<organism evidence="15">
    <name type="scientific">Streptomyces sp. NBC_00060</name>
    <dbReference type="NCBI Taxonomy" id="2975636"/>
    <lineage>
        <taxon>Bacteria</taxon>
        <taxon>Bacillati</taxon>
        <taxon>Actinomycetota</taxon>
        <taxon>Actinomycetes</taxon>
        <taxon>Kitasatosporales</taxon>
        <taxon>Streptomycetaceae</taxon>
        <taxon>Streptomyces</taxon>
    </lineage>
</organism>
<evidence type="ECO:0000256" key="1">
    <source>
        <dbReference type="ARBA" id="ARBA00004651"/>
    </source>
</evidence>
<keyword evidence="5" id="KW-0479">Metal-binding</keyword>
<feature type="transmembrane region" description="Helical" evidence="13">
    <location>
        <begin position="78"/>
        <end position="103"/>
    </location>
</feature>
<dbReference type="PANTHER" id="PTHR43221">
    <property type="entry name" value="PROTEASE HTPX"/>
    <property type="match status" value="1"/>
</dbReference>
<dbReference type="GO" id="GO:0005886">
    <property type="term" value="C:plasma membrane"/>
    <property type="evidence" value="ECO:0007669"/>
    <property type="project" value="UniProtKB-SubCell"/>
</dbReference>
<keyword evidence="9 11" id="KW-0482">Metalloprotease</keyword>
<keyword evidence="6 11" id="KW-0378">Hydrolase</keyword>
<dbReference type="InterPro" id="IPR001915">
    <property type="entry name" value="Peptidase_M48"/>
</dbReference>
<evidence type="ECO:0000256" key="8">
    <source>
        <dbReference type="ARBA" id="ARBA00022989"/>
    </source>
</evidence>
<dbReference type="GO" id="GO:0006508">
    <property type="term" value="P:proteolysis"/>
    <property type="evidence" value="ECO:0007669"/>
    <property type="project" value="UniProtKB-KW"/>
</dbReference>
<dbReference type="GO" id="GO:0046872">
    <property type="term" value="F:metal ion binding"/>
    <property type="evidence" value="ECO:0007669"/>
    <property type="project" value="UniProtKB-KW"/>
</dbReference>
<accession>A0AAU2H472</accession>
<dbReference type="AlphaFoldDB" id="A0AAU2H472"/>
<feature type="compositionally biased region" description="Low complexity" evidence="12">
    <location>
        <begin position="385"/>
        <end position="394"/>
    </location>
</feature>
<evidence type="ECO:0000313" key="15">
    <source>
        <dbReference type="EMBL" id="WTU42685.1"/>
    </source>
</evidence>
<evidence type="ECO:0000259" key="14">
    <source>
        <dbReference type="Pfam" id="PF01435"/>
    </source>
</evidence>
<dbReference type="Gene3D" id="3.30.2010.10">
    <property type="entry name" value="Metalloproteases ('zincins'), catalytic domain"/>
    <property type="match status" value="1"/>
</dbReference>
<protein>
    <submittedName>
        <fullName evidence="15">M48 family metallopeptidase</fullName>
    </submittedName>
</protein>
<comment type="similarity">
    <text evidence="11">Belongs to the peptidase M48 family.</text>
</comment>
<dbReference type="Pfam" id="PF01435">
    <property type="entry name" value="Peptidase_M48"/>
    <property type="match status" value="1"/>
</dbReference>
<evidence type="ECO:0000256" key="4">
    <source>
        <dbReference type="ARBA" id="ARBA00022692"/>
    </source>
</evidence>
<name>A0AAU2H472_9ACTN</name>
<evidence type="ECO:0000256" key="13">
    <source>
        <dbReference type="SAM" id="Phobius"/>
    </source>
</evidence>
<evidence type="ECO:0000256" key="9">
    <source>
        <dbReference type="ARBA" id="ARBA00023049"/>
    </source>
</evidence>
<keyword evidence="3 11" id="KW-0645">Protease</keyword>
<comment type="subcellular location">
    <subcellularLocation>
        <location evidence="1">Cell membrane</location>
        <topology evidence="1">Multi-pass membrane protein</topology>
    </subcellularLocation>
</comment>
<dbReference type="CDD" id="cd07328">
    <property type="entry name" value="M48_Ste24p_like"/>
    <property type="match status" value="1"/>
</dbReference>
<evidence type="ECO:0000256" key="12">
    <source>
        <dbReference type="SAM" id="MobiDB-lite"/>
    </source>
</evidence>
<evidence type="ECO:0000256" key="6">
    <source>
        <dbReference type="ARBA" id="ARBA00022801"/>
    </source>
</evidence>
<keyword evidence="10 13" id="KW-0472">Membrane</keyword>
<keyword evidence="7 11" id="KW-0862">Zinc</keyword>
<reference evidence="15" key="1">
    <citation type="submission" date="2022-10" db="EMBL/GenBank/DDBJ databases">
        <title>The complete genomes of actinobacterial strains from the NBC collection.</title>
        <authorList>
            <person name="Joergensen T.S."/>
            <person name="Alvarez Arevalo M."/>
            <person name="Sterndorff E.B."/>
            <person name="Faurdal D."/>
            <person name="Vuksanovic O."/>
            <person name="Mourched A.-S."/>
            <person name="Charusanti P."/>
            <person name="Shaw S."/>
            <person name="Blin K."/>
            <person name="Weber T."/>
        </authorList>
    </citation>
    <scope>NUCLEOTIDE SEQUENCE</scope>
    <source>
        <strain evidence="15">NBC_00060</strain>
    </source>
</reference>
<dbReference type="PANTHER" id="PTHR43221:SF1">
    <property type="entry name" value="PROTEASE HTPX"/>
    <property type="match status" value="1"/>
</dbReference>
<evidence type="ECO:0000256" key="10">
    <source>
        <dbReference type="ARBA" id="ARBA00023136"/>
    </source>
</evidence>
<evidence type="ECO:0000256" key="3">
    <source>
        <dbReference type="ARBA" id="ARBA00022670"/>
    </source>
</evidence>
<dbReference type="InterPro" id="IPR050083">
    <property type="entry name" value="HtpX_protease"/>
</dbReference>
<gene>
    <name evidence="15" type="ORF">OHV25_25450</name>
</gene>
<evidence type="ECO:0000256" key="2">
    <source>
        <dbReference type="ARBA" id="ARBA00022475"/>
    </source>
</evidence>
<feature type="transmembrane region" description="Helical" evidence="13">
    <location>
        <begin position="109"/>
        <end position="125"/>
    </location>
</feature>
<proteinExistence type="inferred from homology"/>
<evidence type="ECO:0000256" key="7">
    <source>
        <dbReference type="ARBA" id="ARBA00022833"/>
    </source>
</evidence>
<dbReference type="EMBL" id="CP108253">
    <property type="protein sequence ID" value="WTU42685.1"/>
    <property type="molecule type" value="Genomic_DNA"/>
</dbReference>
<keyword evidence="4 13" id="KW-0812">Transmembrane</keyword>
<comment type="cofactor">
    <cofactor evidence="11">
        <name>Zn(2+)</name>
        <dbReference type="ChEBI" id="CHEBI:29105"/>
    </cofactor>
    <text evidence="11">Binds 1 zinc ion per subunit.</text>
</comment>
<keyword evidence="2" id="KW-1003">Cell membrane</keyword>
<dbReference type="GO" id="GO:0004222">
    <property type="term" value="F:metalloendopeptidase activity"/>
    <property type="evidence" value="ECO:0007669"/>
    <property type="project" value="InterPro"/>
</dbReference>
<evidence type="ECO:0000256" key="11">
    <source>
        <dbReference type="RuleBase" id="RU003983"/>
    </source>
</evidence>